<evidence type="ECO:0000256" key="3">
    <source>
        <dbReference type="ARBA" id="ARBA00012544"/>
    </source>
</evidence>
<dbReference type="InterPro" id="IPR050271">
    <property type="entry name" value="UDP-glycosyltransferase"/>
</dbReference>
<accession>A0A7E4VCT0</accession>
<comment type="similarity">
    <text evidence="2">Belongs to the UDP-glycosyltransferase family.</text>
</comment>
<dbReference type="AlphaFoldDB" id="A0A7E4VCT0"/>
<protein>
    <recommendedName>
        <fullName evidence="3">glucuronosyltransferase</fullName>
        <ecNumber evidence="3">2.4.1.17</ecNumber>
    </recommendedName>
</protein>
<dbReference type="Pfam" id="PF00201">
    <property type="entry name" value="UDPGT"/>
    <property type="match status" value="1"/>
</dbReference>
<keyword evidence="6 11" id="KW-0812">Transmembrane</keyword>
<evidence type="ECO:0000256" key="4">
    <source>
        <dbReference type="ARBA" id="ARBA00022676"/>
    </source>
</evidence>
<comment type="subcellular location">
    <subcellularLocation>
        <location evidence="1">Membrane</location>
        <topology evidence="1">Single-pass membrane protein</topology>
    </subcellularLocation>
</comment>
<dbReference type="Gene3D" id="3.40.50.2000">
    <property type="entry name" value="Glycogen Phosphorylase B"/>
    <property type="match status" value="2"/>
</dbReference>
<keyword evidence="13" id="KW-1185">Reference proteome</keyword>
<proteinExistence type="inferred from homology"/>
<feature type="transmembrane region" description="Helical" evidence="11">
    <location>
        <begin position="499"/>
        <end position="522"/>
    </location>
</feature>
<feature type="signal peptide" evidence="12">
    <location>
        <begin position="1"/>
        <end position="24"/>
    </location>
</feature>
<feature type="chain" id="PRO_5028918705" description="glucuronosyltransferase" evidence="12">
    <location>
        <begin position="25"/>
        <end position="541"/>
    </location>
</feature>
<dbReference type="WBParaSite" id="Pan_g1945.t1">
    <property type="protein sequence ID" value="Pan_g1945.t1"/>
    <property type="gene ID" value="Pan_g1945"/>
</dbReference>
<keyword evidence="8 11" id="KW-1133">Transmembrane helix</keyword>
<comment type="catalytic activity">
    <reaction evidence="10">
        <text>glucuronate acceptor + UDP-alpha-D-glucuronate = acceptor beta-D-glucuronoside + UDP + H(+)</text>
        <dbReference type="Rhea" id="RHEA:21032"/>
        <dbReference type="ChEBI" id="CHEBI:15378"/>
        <dbReference type="ChEBI" id="CHEBI:58052"/>
        <dbReference type="ChEBI" id="CHEBI:58223"/>
        <dbReference type="ChEBI" id="CHEBI:132367"/>
        <dbReference type="ChEBI" id="CHEBI:132368"/>
        <dbReference type="EC" id="2.4.1.17"/>
    </reaction>
</comment>
<evidence type="ECO:0000313" key="13">
    <source>
        <dbReference type="Proteomes" id="UP000492821"/>
    </source>
</evidence>
<keyword evidence="7 12" id="KW-0732">Signal</keyword>
<evidence type="ECO:0000256" key="7">
    <source>
        <dbReference type="ARBA" id="ARBA00022729"/>
    </source>
</evidence>
<dbReference type="CDD" id="cd03784">
    <property type="entry name" value="GT1_Gtf-like"/>
    <property type="match status" value="1"/>
</dbReference>
<evidence type="ECO:0000256" key="8">
    <source>
        <dbReference type="ARBA" id="ARBA00022989"/>
    </source>
</evidence>
<dbReference type="FunFam" id="3.40.50.2000:FF:000038">
    <property type="entry name" value="UDP-GlucuronosylTransferase"/>
    <property type="match status" value="1"/>
</dbReference>
<dbReference type="EC" id="2.4.1.17" evidence="3"/>
<evidence type="ECO:0000256" key="12">
    <source>
        <dbReference type="SAM" id="SignalP"/>
    </source>
</evidence>
<dbReference type="Proteomes" id="UP000492821">
    <property type="component" value="Unassembled WGS sequence"/>
</dbReference>
<evidence type="ECO:0000256" key="11">
    <source>
        <dbReference type="SAM" id="Phobius"/>
    </source>
</evidence>
<evidence type="ECO:0000256" key="9">
    <source>
        <dbReference type="ARBA" id="ARBA00023136"/>
    </source>
</evidence>
<evidence type="ECO:0000256" key="10">
    <source>
        <dbReference type="ARBA" id="ARBA00047475"/>
    </source>
</evidence>
<evidence type="ECO:0000256" key="2">
    <source>
        <dbReference type="ARBA" id="ARBA00009995"/>
    </source>
</evidence>
<name>A0A7E4VCT0_PANRE</name>
<dbReference type="PANTHER" id="PTHR48043:SF145">
    <property type="entry name" value="FI06409P-RELATED"/>
    <property type="match status" value="1"/>
</dbReference>
<dbReference type="SUPFAM" id="SSF53756">
    <property type="entry name" value="UDP-Glycosyltransferase/glycogen phosphorylase"/>
    <property type="match status" value="1"/>
</dbReference>
<reference evidence="14" key="2">
    <citation type="submission" date="2020-10" db="UniProtKB">
        <authorList>
            <consortium name="WormBaseParasite"/>
        </authorList>
    </citation>
    <scope>IDENTIFICATION</scope>
</reference>
<dbReference type="GO" id="GO:0015020">
    <property type="term" value="F:glucuronosyltransferase activity"/>
    <property type="evidence" value="ECO:0007669"/>
    <property type="project" value="UniProtKB-EC"/>
</dbReference>
<keyword evidence="5" id="KW-0808">Transferase</keyword>
<keyword evidence="4" id="KW-0328">Glycosyltransferase</keyword>
<sequence length="541" mass="61306">MYLSFRVFLNIVAVFLAVESCVNAARIAVLNNFFGHSHFAFLSNLADILAENGHDVTVIVAEANTSAELPFPHKANLLVRDLPPPLNHMVAHESPKQQQTLWKEQYNFIQQHRNVDFFIKLMNAQCERFLSDSLFVEKVRNQKYDFALIEPTDYCGYGMIKLAGIPAYANSLPLTLSGVHGRALGLGGNSLESYSFTTSYHPEMTFYERVWDVLLPFYDTVIKGVDARMLGVDIVRKYADPEFTPEKAIANGRFLFLNTEEHIDFPRPITHKIVYIGGIMVDSKSSDALPDEYKEIFDNAKKGVVFVSFGSAAKSRYMPTHIKDAFLQLFAAFPEISFIWKYEDPDDTIGNDLPNLFKKTWVPQKELLPHPRLLAFVTHGGMNSVLEATFSGVSLLGIPLFADQMRNIKMLEYRESAVSIHKEAVTGKSLIAAMHKLTDTDSYRKHAQELAALAKSNPQSPKERFLTHMENAIKFAHTKDYLDIGHREFNTVRYYNLDVYAFLTLVVIVTVSIVLLVVSTVFKVVRYAFGRVVGTYRKKND</sequence>
<dbReference type="GO" id="GO:0016020">
    <property type="term" value="C:membrane"/>
    <property type="evidence" value="ECO:0007669"/>
    <property type="project" value="UniProtKB-SubCell"/>
</dbReference>
<dbReference type="PANTHER" id="PTHR48043">
    <property type="entry name" value="EG:EG0003.4 PROTEIN-RELATED"/>
    <property type="match status" value="1"/>
</dbReference>
<evidence type="ECO:0000256" key="1">
    <source>
        <dbReference type="ARBA" id="ARBA00004167"/>
    </source>
</evidence>
<organism evidence="13 14">
    <name type="scientific">Panagrellus redivivus</name>
    <name type="common">Microworm</name>
    <dbReference type="NCBI Taxonomy" id="6233"/>
    <lineage>
        <taxon>Eukaryota</taxon>
        <taxon>Metazoa</taxon>
        <taxon>Ecdysozoa</taxon>
        <taxon>Nematoda</taxon>
        <taxon>Chromadorea</taxon>
        <taxon>Rhabditida</taxon>
        <taxon>Tylenchina</taxon>
        <taxon>Panagrolaimomorpha</taxon>
        <taxon>Panagrolaimoidea</taxon>
        <taxon>Panagrolaimidae</taxon>
        <taxon>Panagrellus</taxon>
    </lineage>
</organism>
<evidence type="ECO:0000256" key="6">
    <source>
        <dbReference type="ARBA" id="ARBA00022692"/>
    </source>
</evidence>
<dbReference type="InterPro" id="IPR002213">
    <property type="entry name" value="UDP_glucos_trans"/>
</dbReference>
<keyword evidence="9 11" id="KW-0472">Membrane</keyword>
<evidence type="ECO:0000256" key="5">
    <source>
        <dbReference type="ARBA" id="ARBA00022679"/>
    </source>
</evidence>
<reference evidence="13" key="1">
    <citation type="journal article" date="2013" name="Genetics">
        <title>The draft genome and transcriptome of Panagrellus redivivus are shaped by the harsh demands of a free-living lifestyle.</title>
        <authorList>
            <person name="Srinivasan J."/>
            <person name="Dillman A.R."/>
            <person name="Macchietto M.G."/>
            <person name="Heikkinen L."/>
            <person name="Lakso M."/>
            <person name="Fracchia K.M."/>
            <person name="Antoshechkin I."/>
            <person name="Mortazavi A."/>
            <person name="Wong G."/>
            <person name="Sternberg P.W."/>
        </authorList>
    </citation>
    <scope>NUCLEOTIDE SEQUENCE [LARGE SCALE GENOMIC DNA]</scope>
    <source>
        <strain evidence="13">MT8872</strain>
    </source>
</reference>
<evidence type="ECO:0000313" key="14">
    <source>
        <dbReference type="WBParaSite" id="Pan_g1945.t1"/>
    </source>
</evidence>